<dbReference type="Gene3D" id="3.40.190.10">
    <property type="entry name" value="Periplasmic binding protein-like II"/>
    <property type="match status" value="2"/>
</dbReference>
<evidence type="ECO:0000256" key="7">
    <source>
        <dbReference type="SAM" id="MobiDB-lite"/>
    </source>
</evidence>
<dbReference type="Pfam" id="PF00497">
    <property type="entry name" value="SBP_bac_3"/>
    <property type="match status" value="1"/>
</dbReference>
<comment type="caution">
    <text evidence="10">The sequence shown here is derived from an EMBL/GenBank/DDBJ whole genome shotgun (WGS) entry which is preliminary data.</text>
</comment>
<feature type="chain" id="PRO_5039679196" evidence="8">
    <location>
        <begin position="18"/>
        <end position="295"/>
    </location>
</feature>
<feature type="compositionally biased region" description="Acidic residues" evidence="7">
    <location>
        <begin position="22"/>
        <end position="38"/>
    </location>
</feature>
<dbReference type="GO" id="GO:0030313">
    <property type="term" value="C:cell envelope"/>
    <property type="evidence" value="ECO:0007669"/>
    <property type="project" value="UniProtKB-SubCell"/>
</dbReference>
<feature type="signal peptide" evidence="8">
    <location>
        <begin position="1"/>
        <end position="17"/>
    </location>
</feature>
<keyword evidence="11" id="KW-1185">Reference proteome</keyword>
<sequence length="295" mass="32133">MKKFLSVLFISTIVLLAACGTADEDGSQGDTSEVEETGESANGEDTLWQDVQEAGKLVVGTSGTYAPVTYHDENNELTGFDVEMMREIGERLGVEVEFSTMDFDGILPALRNGQIDIASNDFAITEEREEIFTFTEPYKFSYGSVIVRSDDMGNFESAYDLEGVPVALGSLTSNYAIFAENIGADGTAYDGGVDAILRDIINENQDAYLNDVLVLHRTLEGFDDDSLAVAEQVKFHATESAFPMLKGNNSLKEVIDEVLQEMKEDGTVAELSQEFFGADASEPVDQDEVVSLEGN</sequence>
<evidence type="ECO:0000256" key="2">
    <source>
        <dbReference type="ARBA" id="ARBA00010333"/>
    </source>
</evidence>
<dbReference type="PANTHER" id="PTHR35936:SF34">
    <property type="entry name" value="ABC TRANSPORTER EXTRACELLULAR-BINDING PROTEIN YCKB-RELATED"/>
    <property type="match status" value="1"/>
</dbReference>
<evidence type="ECO:0000259" key="9">
    <source>
        <dbReference type="SMART" id="SM00062"/>
    </source>
</evidence>
<evidence type="ECO:0000256" key="8">
    <source>
        <dbReference type="SAM" id="SignalP"/>
    </source>
</evidence>
<dbReference type="EMBL" id="BJYA01000013">
    <property type="protein sequence ID" value="GEN46190.1"/>
    <property type="molecule type" value="Genomic_DNA"/>
</dbReference>
<protein>
    <submittedName>
        <fullName evidence="10">Putative ABC transporter extracellular-binding protein YckB</fullName>
    </submittedName>
</protein>
<name>A0A511W535_9BACI</name>
<reference evidence="10 11" key="1">
    <citation type="submission" date="2019-07" db="EMBL/GenBank/DDBJ databases">
        <title>Whole genome shotgun sequence of Alkalibacillus haloalkaliphilus NBRC 103110.</title>
        <authorList>
            <person name="Hosoyama A."/>
            <person name="Uohara A."/>
            <person name="Ohji S."/>
            <person name="Ichikawa N."/>
        </authorList>
    </citation>
    <scope>NUCLEOTIDE SEQUENCE [LARGE SCALE GENOMIC DNA]</scope>
    <source>
        <strain evidence="10 11">NBRC 103110</strain>
    </source>
</reference>
<keyword evidence="3 8" id="KW-0732">Signal</keyword>
<comment type="subcellular location">
    <subcellularLocation>
        <location evidence="1">Cell envelope</location>
    </subcellularLocation>
</comment>
<accession>A0A511W535</accession>
<dbReference type="Proteomes" id="UP000321440">
    <property type="component" value="Unassembled WGS sequence"/>
</dbReference>
<feature type="region of interest" description="Disordered" evidence="7">
    <location>
        <begin position="22"/>
        <end position="45"/>
    </location>
</feature>
<evidence type="ECO:0000256" key="6">
    <source>
        <dbReference type="RuleBase" id="RU003744"/>
    </source>
</evidence>
<evidence type="ECO:0000313" key="11">
    <source>
        <dbReference type="Proteomes" id="UP000321440"/>
    </source>
</evidence>
<organism evidence="10 11">
    <name type="scientific">Alkalibacillus haloalkaliphilus</name>
    <dbReference type="NCBI Taxonomy" id="94136"/>
    <lineage>
        <taxon>Bacteria</taxon>
        <taxon>Bacillati</taxon>
        <taxon>Bacillota</taxon>
        <taxon>Bacilli</taxon>
        <taxon>Bacillales</taxon>
        <taxon>Bacillaceae</taxon>
        <taxon>Alkalibacillus</taxon>
    </lineage>
</organism>
<keyword evidence="4" id="KW-0564">Palmitate</keyword>
<dbReference type="AlphaFoldDB" id="A0A511W535"/>
<gene>
    <name evidence="10" type="primary">yckB</name>
    <name evidence="10" type="ORF">AHA02nite_19660</name>
</gene>
<dbReference type="SUPFAM" id="SSF53850">
    <property type="entry name" value="Periplasmic binding protein-like II"/>
    <property type="match status" value="1"/>
</dbReference>
<evidence type="ECO:0000256" key="1">
    <source>
        <dbReference type="ARBA" id="ARBA00004196"/>
    </source>
</evidence>
<dbReference type="InterPro" id="IPR001638">
    <property type="entry name" value="Solute-binding_3/MltF_N"/>
</dbReference>
<evidence type="ECO:0000313" key="10">
    <source>
        <dbReference type="EMBL" id="GEN46190.1"/>
    </source>
</evidence>
<comment type="similarity">
    <text evidence="2 6">Belongs to the bacterial solute-binding protein 3 family.</text>
</comment>
<dbReference type="PROSITE" id="PS01039">
    <property type="entry name" value="SBP_BACTERIAL_3"/>
    <property type="match status" value="1"/>
</dbReference>
<feature type="domain" description="Solute-binding protein family 3/N-terminal" evidence="9">
    <location>
        <begin position="56"/>
        <end position="279"/>
    </location>
</feature>
<dbReference type="PANTHER" id="PTHR35936">
    <property type="entry name" value="MEMBRANE-BOUND LYTIC MUREIN TRANSGLYCOSYLASE F"/>
    <property type="match status" value="1"/>
</dbReference>
<evidence type="ECO:0000256" key="4">
    <source>
        <dbReference type="ARBA" id="ARBA00023139"/>
    </source>
</evidence>
<evidence type="ECO:0000256" key="5">
    <source>
        <dbReference type="ARBA" id="ARBA00023288"/>
    </source>
</evidence>
<evidence type="ECO:0000256" key="3">
    <source>
        <dbReference type="ARBA" id="ARBA00022729"/>
    </source>
</evidence>
<dbReference type="SMART" id="SM00062">
    <property type="entry name" value="PBPb"/>
    <property type="match status" value="1"/>
</dbReference>
<proteinExistence type="inferred from homology"/>
<keyword evidence="5" id="KW-0449">Lipoprotein</keyword>
<dbReference type="PROSITE" id="PS51257">
    <property type="entry name" value="PROKAR_LIPOPROTEIN"/>
    <property type="match status" value="1"/>
</dbReference>
<dbReference type="OrthoDB" id="8613538at2"/>
<dbReference type="InterPro" id="IPR018313">
    <property type="entry name" value="SBP_3_CS"/>
</dbReference>